<sequence>MFHYFNSPFGGFKVSISNLYGLNLLLISMNDKRKNARTQGRFSSNDKDKDKQNEQKKSSPTNKNSDKPQNESFNSQSATKRIDVKYTSESNYSFGELTKRKPEELKFDGPKEISKTENGVSEMIYNKNFLTEDEANHLMTVLSSSTEWNEKNIVIHGVEYPQPRLVAWYGPLPYSYSGTTLEAKEMPPSILQLKHRVEDYLKMFNINLELNSVLLNLYRDEKDSVAWHSDDELSMGVCPTIASVSLGAIRKFEIRPKKHVKDLADDTMYYINLSHGSLLIMDGSMQKDWMHRVPKEFHDKSARINLTFRTVYCNDKASPERLPCRINTQSLKSSPSKVVQQPEHKFDSDSFPSLGEVVNYKKSKKDSTCDVQSATLCYKEKEILHEAPVDPMDESQNNLNKEKNCDSYDNQENLDIPEFQKSSSTKFSMSNELMDIECNTNLSQTYQQKENCVSETSCQTNGAHHSEIGTISATESNSSDYVTTDNESIQIENNFQLNVNAPDFVPNVNSNRILVPVRKNFLDYSLVELAKGRASFIEEDIEGFAEAIFKKLHNLLDNPEEFESYFFKHHKLELDTYIELHDGSLTAKNLKVILNRIGSIIAYTNSKINDPFRYRNQRPAYRGNPHPKSIFRSSGHSFMKLDEISSTSQENVLLLLSRVSKLSLGPFLINDPKTSYESGFSSSFGHSQGGNSKELLNSTSQDLFSLTPKINVCEGQTSNGDYQKYISQNLLFGKKGKIPRKFSFGGNENEQKSEEKSPLRSTKRQDQNEIREIKELLRNLYDGYEKFNNDTSEIKKSVKAMEFEIIKQNERIGSFEEELRDGKKKKVKSGLVPGLWNNLKTKVRPYPTVYGRTIVDLSPRPRSDTELLSIKIATARNHGIRPDTFEYFLNFSAEWKSQEKYGIEFSLLFLSSSPIIDDAEWRLSILYLFLLRLVVFPNGSVSAIQNFQIMISGILFVLNNSSSKDGLYEVVKRFDGSRETYKFFLVSVDNWGGDPISKINTTNSGIYKTAIKLQSQNQSHSFLPLRPNYLKGPLNISCSASTASKGLISRNHNSFYENSLCNSKHKSIHTPLAKVITDRNKISTVDDNPSSESPEIIEEVKVSLYSPIGFKKPCNVQEQYSRRSTRLNIKRKITTPSLEAKQSMRRNLKIVTTLNLSFSLILTEIRK</sequence>
<gene>
    <name evidence="4" type="primary">Alkbh3</name>
    <name evidence="4" type="ORF">CEXT_241161</name>
</gene>
<dbReference type="GO" id="GO:0051213">
    <property type="term" value="F:dioxygenase activity"/>
    <property type="evidence" value="ECO:0007669"/>
    <property type="project" value="UniProtKB-KW"/>
</dbReference>
<dbReference type="PROSITE" id="PS51471">
    <property type="entry name" value="FE2OG_OXY"/>
    <property type="match status" value="1"/>
</dbReference>
<feature type="compositionally biased region" description="Polar residues" evidence="2">
    <location>
        <begin position="70"/>
        <end position="79"/>
    </location>
</feature>
<comment type="caution">
    <text evidence="4">The sequence shown here is derived from an EMBL/GenBank/DDBJ whole genome shotgun (WGS) entry which is preliminary data.</text>
</comment>
<dbReference type="EMBL" id="BPLR01020657">
    <property type="protein sequence ID" value="GIX81195.1"/>
    <property type="molecule type" value="Genomic_DNA"/>
</dbReference>
<feature type="compositionally biased region" description="Basic and acidic residues" evidence="2">
    <location>
        <begin position="44"/>
        <end position="57"/>
    </location>
</feature>
<keyword evidence="4" id="KW-0223">Dioxygenase</keyword>
<evidence type="ECO:0000256" key="2">
    <source>
        <dbReference type="SAM" id="MobiDB-lite"/>
    </source>
</evidence>
<feature type="domain" description="Fe2OG dioxygenase" evidence="3">
    <location>
        <begin position="209"/>
        <end position="312"/>
    </location>
</feature>
<dbReference type="PANTHER" id="PTHR31212:SF4">
    <property type="entry name" value="ALPHA-KETOGLUTARATE-DEPENDENT DIOXYGENASE ALKB HOMOLOG 3"/>
    <property type="match status" value="1"/>
</dbReference>
<name>A0AAV4NA66_CAEEX</name>
<dbReference type="PANTHER" id="PTHR31212">
    <property type="entry name" value="ALPHA-KETOGLUTARATE-DEPENDENT DIOXYGENASE ALKB HOMOLOG 3"/>
    <property type="match status" value="1"/>
</dbReference>
<evidence type="ECO:0000259" key="3">
    <source>
        <dbReference type="PROSITE" id="PS51471"/>
    </source>
</evidence>
<dbReference type="AlphaFoldDB" id="A0AAV4NA66"/>
<dbReference type="GO" id="GO:0005739">
    <property type="term" value="C:mitochondrion"/>
    <property type="evidence" value="ECO:0007669"/>
    <property type="project" value="TreeGrafter"/>
</dbReference>
<evidence type="ECO:0000256" key="1">
    <source>
        <dbReference type="ARBA" id="ARBA00001954"/>
    </source>
</evidence>
<dbReference type="InterPro" id="IPR005123">
    <property type="entry name" value="Oxoglu/Fe-dep_dioxygenase_dom"/>
</dbReference>
<feature type="region of interest" description="Disordered" evidence="2">
    <location>
        <begin position="36"/>
        <end position="80"/>
    </location>
</feature>
<feature type="compositionally biased region" description="Basic and acidic residues" evidence="2">
    <location>
        <begin position="749"/>
        <end position="768"/>
    </location>
</feature>
<dbReference type="GO" id="GO:0005654">
    <property type="term" value="C:nucleoplasm"/>
    <property type="evidence" value="ECO:0007669"/>
    <property type="project" value="TreeGrafter"/>
</dbReference>
<dbReference type="GO" id="GO:0006307">
    <property type="term" value="P:DNA alkylation repair"/>
    <property type="evidence" value="ECO:0007669"/>
    <property type="project" value="InterPro"/>
</dbReference>
<comment type="cofactor">
    <cofactor evidence="1">
        <name>Fe(2+)</name>
        <dbReference type="ChEBI" id="CHEBI:29033"/>
    </cofactor>
</comment>
<protein>
    <submittedName>
        <fullName evidence="4">Alpha-ketoglutarate-dependent dioxygenase alkB homolog 3</fullName>
    </submittedName>
</protein>
<dbReference type="Pfam" id="PF13532">
    <property type="entry name" value="2OG-FeII_Oxy_2"/>
    <property type="match status" value="1"/>
</dbReference>
<evidence type="ECO:0000313" key="4">
    <source>
        <dbReference type="EMBL" id="GIX81195.1"/>
    </source>
</evidence>
<proteinExistence type="predicted"/>
<dbReference type="Proteomes" id="UP001054945">
    <property type="component" value="Unassembled WGS sequence"/>
</dbReference>
<feature type="region of interest" description="Disordered" evidence="2">
    <location>
        <begin position="742"/>
        <end position="768"/>
    </location>
</feature>
<evidence type="ECO:0000313" key="5">
    <source>
        <dbReference type="Proteomes" id="UP001054945"/>
    </source>
</evidence>
<keyword evidence="4" id="KW-0560">Oxidoreductase</keyword>
<dbReference type="Gene3D" id="2.60.120.590">
    <property type="entry name" value="Alpha-ketoglutarate-dependent dioxygenase AlkB-like"/>
    <property type="match status" value="1"/>
</dbReference>
<feature type="region of interest" description="Disordered" evidence="2">
    <location>
        <begin position="388"/>
        <end position="411"/>
    </location>
</feature>
<dbReference type="SUPFAM" id="SSF51197">
    <property type="entry name" value="Clavaminate synthase-like"/>
    <property type="match status" value="1"/>
</dbReference>
<dbReference type="InterPro" id="IPR027450">
    <property type="entry name" value="AlkB-like"/>
</dbReference>
<dbReference type="InterPro" id="IPR032854">
    <property type="entry name" value="ALKBH3"/>
</dbReference>
<reference evidence="4 5" key="1">
    <citation type="submission" date="2021-06" db="EMBL/GenBank/DDBJ databases">
        <title>Caerostris extrusa draft genome.</title>
        <authorList>
            <person name="Kono N."/>
            <person name="Arakawa K."/>
        </authorList>
    </citation>
    <scope>NUCLEOTIDE SEQUENCE [LARGE SCALE GENOMIC DNA]</scope>
</reference>
<organism evidence="4 5">
    <name type="scientific">Caerostris extrusa</name>
    <name type="common">Bark spider</name>
    <name type="synonym">Caerostris bankana</name>
    <dbReference type="NCBI Taxonomy" id="172846"/>
    <lineage>
        <taxon>Eukaryota</taxon>
        <taxon>Metazoa</taxon>
        <taxon>Ecdysozoa</taxon>
        <taxon>Arthropoda</taxon>
        <taxon>Chelicerata</taxon>
        <taxon>Arachnida</taxon>
        <taxon>Araneae</taxon>
        <taxon>Araneomorphae</taxon>
        <taxon>Entelegynae</taxon>
        <taxon>Araneoidea</taxon>
        <taxon>Araneidae</taxon>
        <taxon>Caerostris</taxon>
    </lineage>
</organism>
<accession>A0AAV4NA66</accession>
<dbReference type="InterPro" id="IPR037151">
    <property type="entry name" value="AlkB-like_sf"/>
</dbReference>
<keyword evidence="5" id="KW-1185">Reference proteome</keyword>